<evidence type="ECO:0000256" key="1">
    <source>
        <dbReference type="SAM" id="Phobius"/>
    </source>
</evidence>
<keyword evidence="1" id="KW-1133">Transmembrane helix</keyword>
<name>A0A1F7UMS4_9BACT</name>
<sequence>MTLLTIIDTISNVIVIVAMLCGGGWVMYKFFKTREGESKLEIELVPSVYGMGVSKVVDVLIQLKNIGNVAIFTRVPNAECVLEIKAISEKLRDSVIYWEDSRLLPLLSPIEFLKDFEFGNLKEPYIIEPQSTESVHVIFSTTHHGIVLLKANFVDKDDYVTIANQVIDLRTEITRGV</sequence>
<organism evidence="2 3">
    <name type="scientific">Candidatus Uhrbacteria bacterium RIFCSPHIGHO2_12_FULL_54_23</name>
    <dbReference type="NCBI Taxonomy" id="1802397"/>
    <lineage>
        <taxon>Bacteria</taxon>
        <taxon>Candidatus Uhriibacteriota</taxon>
    </lineage>
</organism>
<keyword evidence="1" id="KW-0472">Membrane</keyword>
<feature type="transmembrane region" description="Helical" evidence="1">
    <location>
        <begin position="6"/>
        <end position="28"/>
    </location>
</feature>
<gene>
    <name evidence="2" type="ORF">A3J43_02665</name>
</gene>
<evidence type="ECO:0000313" key="3">
    <source>
        <dbReference type="Proteomes" id="UP000176604"/>
    </source>
</evidence>
<reference evidence="2 3" key="1">
    <citation type="journal article" date="2016" name="Nat. Commun.">
        <title>Thousands of microbial genomes shed light on interconnected biogeochemical processes in an aquifer system.</title>
        <authorList>
            <person name="Anantharaman K."/>
            <person name="Brown C.T."/>
            <person name="Hug L.A."/>
            <person name="Sharon I."/>
            <person name="Castelle C.J."/>
            <person name="Probst A.J."/>
            <person name="Thomas B.C."/>
            <person name="Singh A."/>
            <person name="Wilkins M.J."/>
            <person name="Karaoz U."/>
            <person name="Brodie E.L."/>
            <person name="Williams K.H."/>
            <person name="Hubbard S.S."/>
            <person name="Banfield J.F."/>
        </authorList>
    </citation>
    <scope>NUCLEOTIDE SEQUENCE [LARGE SCALE GENOMIC DNA]</scope>
</reference>
<comment type="caution">
    <text evidence="2">The sequence shown here is derived from an EMBL/GenBank/DDBJ whole genome shotgun (WGS) entry which is preliminary data.</text>
</comment>
<keyword evidence="1" id="KW-0812">Transmembrane</keyword>
<evidence type="ECO:0000313" key="2">
    <source>
        <dbReference type="EMBL" id="OGL79586.1"/>
    </source>
</evidence>
<dbReference type="STRING" id="1802397.A3J43_02665"/>
<dbReference type="Proteomes" id="UP000176604">
    <property type="component" value="Unassembled WGS sequence"/>
</dbReference>
<proteinExistence type="predicted"/>
<accession>A0A1F7UMS4</accession>
<protein>
    <submittedName>
        <fullName evidence="2">Uncharacterized protein</fullName>
    </submittedName>
</protein>
<dbReference type="AlphaFoldDB" id="A0A1F7UMS4"/>
<dbReference type="EMBL" id="MGEF01000004">
    <property type="protein sequence ID" value="OGL79586.1"/>
    <property type="molecule type" value="Genomic_DNA"/>
</dbReference>